<dbReference type="EMBL" id="NCXK01000024">
    <property type="protein sequence ID" value="PAK77169.1"/>
    <property type="molecule type" value="Genomic_DNA"/>
</dbReference>
<protein>
    <submittedName>
        <fullName evidence="1">Uncharacterized protein</fullName>
    </submittedName>
</protein>
<name>A0A269XVG1_9PROT</name>
<proteinExistence type="predicted"/>
<evidence type="ECO:0000313" key="1">
    <source>
        <dbReference type="EMBL" id="PAK77169.1"/>
    </source>
</evidence>
<dbReference type="OrthoDB" id="9985450at2"/>
<gene>
    <name evidence="1" type="ORF">B8X00_11425</name>
</gene>
<dbReference type="AlphaFoldDB" id="A0A269XVG1"/>
<reference evidence="1 2" key="1">
    <citation type="submission" date="2017-04" db="EMBL/GenBank/DDBJ databases">
        <title>Kefir bacterial isolates.</title>
        <authorList>
            <person name="Kim Y."/>
            <person name="Blasche S."/>
            <person name="Patil K.R."/>
        </authorList>
    </citation>
    <scope>NUCLEOTIDE SEQUENCE [LARGE SCALE GENOMIC DNA]</scope>
    <source>
        <strain evidence="1 2">KR</strain>
    </source>
</reference>
<comment type="caution">
    <text evidence="1">The sequence shown here is derived from an EMBL/GenBank/DDBJ whole genome shotgun (WGS) entry which is preliminary data.</text>
</comment>
<organism evidence="1 2">
    <name type="scientific">Acetobacter fabarum</name>
    <dbReference type="NCBI Taxonomy" id="483199"/>
    <lineage>
        <taxon>Bacteria</taxon>
        <taxon>Pseudomonadati</taxon>
        <taxon>Pseudomonadota</taxon>
        <taxon>Alphaproteobacteria</taxon>
        <taxon>Acetobacterales</taxon>
        <taxon>Acetobacteraceae</taxon>
        <taxon>Acetobacter</taxon>
    </lineage>
</organism>
<accession>A0A269XVG1</accession>
<dbReference type="Proteomes" id="UP000216151">
    <property type="component" value="Unassembled WGS sequence"/>
</dbReference>
<keyword evidence="2" id="KW-1185">Reference proteome</keyword>
<sequence length="69" mass="8152">MTEDARPRPDRSAPCAAYRAKKLAEGWVDLRRFVPRDLKPEISDIIKRKIRRWRVDQDSKTENNSNEKA</sequence>
<dbReference type="RefSeq" id="WP_095350240.1">
    <property type="nucleotide sequence ID" value="NZ_NCXK01000024.1"/>
</dbReference>
<evidence type="ECO:0000313" key="2">
    <source>
        <dbReference type="Proteomes" id="UP000216151"/>
    </source>
</evidence>